<accession>A0A6A6SH82</accession>
<dbReference type="AlphaFoldDB" id="A0A6A6SH82"/>
<feature type="compositionally biased region" description="Basic and acidic residues" evidence="1">
    <location>
        <begin position="329"/>
        <end position="344"/>
    </location>
</feature>
<dbReference type="EMBL" id="MU004655">
    <property type="protein sequence ID" value="KAF2647225.1"/>
    <property type="molecule type" value="Genomic_DNA"/>
</dbReference>
<protein>
    <submittedName>
        <fullName evidence="2">Uncharacterized protein</fullName>
    </submittedName>
</protein>
<feature type="compositionally biased region" description="Acidic residues" evidence="1">
    <location>
        <begin position="345"/>
        <end position="355"/>
    </location>
</feature>
<proteinExistence type="predicted"/>
<sequence>MVSFSDDDVVESVLRRLKAGLQQPLSQELSVAQYQSLRAALDLEPEIKLRGSSWFLNDDHKSGIFTVSMPSPLHDQFTGNVLDHIHDCVHEIGRHADATKKSLVRSIKKRGGRIYTNVMTKEYKDPDAGFRFLGYKFPTVLLEVIYSHDIVPYDVAVRYFRVGAQVVIFLAIPYENPDTRATALTATSTVSRTYTCTAYRGSRVIRADNTEAVALTVIAEEETFAVWPAGGALTSMVGTLALKLSDFCPPNRVGAGTNTDVDIPLSYEALLPLLEDAYEMQKVEDDIVQSNDPDPDIIPPPKRKHSQMVTGSVFPEVLTPTGPNRRRLLREEAERAERTERAEVEEVNEEGEGDDGERVGGDAVDGEGVEGEGNGEE</sequence>
<reference evidence="2" key="1">
    <citation type="journal article" date="2020" name="Stud. Mycol.">
        <title>101 Dothideomycetes genomes: a test case for predicting lifestyles and emergence of pathogens.</title>
        <authorList>
            <person name="Haridas S."/>
            <person name="Albert R."/>
            <person name="Binder M."/>
            <person name="Bloem J."/>
            <person name="Labutti K."/>
            <person name="Salamov A."/>
            <person name="Andreopoulos B."/>
            <person name="Baker S."/>
            <person name="Barry K."/>
            <person name="Bills G."/>
            <person name="Bluhm B."/>
            <person name="Cannon C."/>
            <person name="Castanera R."/>
            <person name="Culley D."/>
            <person name="Daum C."/>
            <person name="Ezra D."/>
            <person name="Gonzalez J."/>
            <person name="Henrissat B."/>
            <person name="Kuo A."/>
            <person name="Liang C."/>
            <person name="Lipzen A."/>
            <person name="Lutzoni F."/>
            <person name="Magnuson J."/>
            <person name="Mondo S."/>
            <person name="Nolan M."/>
            <person name="Ohm R."/>
            <person name="Pangilinan J."/>
            <person name="Park H.-J."/>
            <person name="Ramirez L."/>
            <person name="Alfaro M."/>
            <person name="Sun H."/>
            <person name="Tritt A."/>
            <person name="Yoshinaga Y."/>
            <person name="Zwiers L.-H."/>
            <person name="Turgeon B."/>
            <person name="Goodwin S."/>
            <person name="Spatafora J."/>
            <person name="Crous P."/>
            <person name="Grigoriev I."/>
        </authorList>
    </citation>
    <scope>NUCLEOTIDE SEQUENCE</scope>
    <source>
        <strain evidence="2">CBS 122681</strain>
    </source>
</reference>
<dbReference type="Proteomes" id="UP000799324">
    <property type="component" value="Unassembled WGS sequence"/>
</dbReference>
<evidence type="ECO:0000256" key="1">
    <source>
        <dbReference type="SAM" id="MobiDB-lite"/>
    </source>
</evidence>
<dbReference type="OrthoDB" id="3811551at2759"/>
<feature type="compositionally biased region" description="Acidic residues" evidence="1">
    <location>
        <begin position="364"/>
        <end position="377"/>
    </location>
</feature>
<keyword evidence="3" id="KW-1185">Reference proteome</keyword>
<organism evidence="2 3">
    <name type="scientific">Lophiostoma macrostomum CBS 122681</name>
    <dbReference type="NCBI Taxonomy" id="1314788"/>
    <lineage>
        <taxon>Eukaryota</taxon>
        <taxon>Fungi</taxon>
        <taxon>Dikarya</taxon>
        <taxon>Ascomycota</taxon>
        <taxon>Pezizomycotina</taxon>
        <taxon>Dothideomycetes</taxon>
        <taxon>Pleosporomycetidae</taxon>
        <taxon>Pleosporales</taxon>
        <taxon>Lophiostomataceae</taxon>
        <taxon>Lophiostoma</taxon>
    </lineage>
</organism>
<feature type="region of interest" description="Disordered" evidence="1">
    <location>
        <begin position="288"/>
        <end position="377"/>
    </location>
</feature>
<gene>
    <name evidence="2" type="ORF">K491DRAFT_699771</name>
</gene>
<name>A0A6A6SH82_9PLEO</name>
<evidence type="ECO:0000313" key="2">
    <source>
        <dbReference type="EMBL" id="KAF2647225.1"/>
    </source>
</evidence>
<evidence type="ECO:0000313" key="3">
    <source>
        <dbReference type="Proteomes" id="UP000799324"/>
    </source>
</evidence>